<dbReference type="InterPro" id="IPR036236">
    <property type="entry name" value="Znf_C2H2_sf"/>
</dbReference>
<feature type="domain" description="C2H2-type" evidence="3">
    <location>
        <begin position="299"/>
        <end position="328"/>
    </location>
</feature>
<keyword evidence="1" id="KW-0863">Zinc-finger</keyword>
<dbReference type="EMBL" id="JAACJL010000045">
    <property type="protein sequence ID" value="KAF4613635.1"/>
    <property type="molecule type" value="Genomic_DNA"/>
</dbReference>
<proteinExistence type="predicted"/>
<evidence type="ECO:0000313" key="5">
    <source>
        <dbReference type="Proteomes" id="UP000521872"/>
    </source>
</evidence>
<name>A0A8H4VML1_9AGAR</name>
<dbReference type="SUPFAM" id="SSF57667">
    <property type="entry name" value="beta-beta-alpha zinc fingers"/>
    <property type="match status" value="1"/>
</dbReference>
<dbReference type="PROSITE" id="PS00028">
    <property type="entry name" value="ZINC_FINGER_C2H2_1"/>
    <property type="match status" value="1"/>
</dbReference>
<reference evidence="4 5" key="1">
    <citation type="submission" date="2019-12" db="EMBL/GenBank/DDBJ databases">
        <authorList>
            <person name="Floudas D."/>
            <person name="Bentzer J."/>
            <person name="Ahren D."/>
            <person name="Johansson T."/>
            <person name="Persson P."/>
            <person name="Tunlid A."/>
        </authorList>
    </citation>
    <scope>NUCLEOTIDE SEQUENCE [LARGE SCALE GENOMIC DNA]</scope>
    <source>
        <strain evidence="4 5">CBS 102.39</strain>
    </source>
</reference>
<keyword evidence="5" id="KW-1185">Reference proteome</keyword>
<dbReference type="Proteomes" id="UP000521872">
    <property type="component" value="Unassembled WGS sequence"/>
</dbReference>
<protein>
    <recommendedName>
        <fullName evidence="3">C2H2-type domain-containing protein</fullName>
    </recommendedName>
</protein>
<comment type="caution">
    <text evidence="4">The sequence shown here is derived from an EMBL/GenBank/DDBJ whole genome shotgun (WGS) entry which is preliminary data.</text>
</comment>
<evidence type="ECO:0000256" key="2">
    <source>
        <dbReference type="SAM" id="MobiDB-lite"/>
    </source>
</evidence>
<dbReference type="InterPro" id="IPR013087">
    <property type="entry name" value="Znf_C2H2_type"/>
</dbReference>
<feature type="compositionally biased region" description="Polar residues" evidence="2">
    <location>
        <begin position="60"/>
        <end position="73"/>
    </location>
</feature>
<dbReference type="PROSITE" id="PS50157">
    <property type="entry name" value="ZINC_FINGER_C2H2_2"/>
    <property type="match status" value="1"/>
</dbReference>
<evidence type="ECO:0000313" key="4">
    <source>
        <dbReference type="EMBL" id="KAF4613635.1"/>
    </source>
</evidence>
<organism evidence="4 5">
    <name type="scientific">Agrocybe pediades</name>
    <dbReference type="NCBI Taxonomy" id="84607"/>
    <lineage>
        <taxon>Eukaryota</taxon>
        <taxon>Fungi</taxon>
        <taxon>Dikarya</taxon>
        <taxon>Basidiomycota</taxon>
        <taxon>Agaricomycotina</taxon>
        <taxon>Agaricomycetes</taxon>
        <taxon>Agaricomycetidae</taxon>
        <taxon>Agaricales</taxon>
        <taxon>Agaricineae</taxon>
        <taxon>Strophariaceae</taxon>
        <taxon>Agrocybe</taxon>
    </lineage>
</organism>
<evidence type="ECO:0000259" key="3">
    <source>
        <dbReference type="PROSITE" id="PS50157"/>
    </source>
</evidence>
<dbReference type="Gene3D" id="3.30.160.60">
    <property type="entry name" value="Classic Zinc Finger"/>
    <property type="match status" value="1"/>
</dbReference>
<dbReference type="GO" id="GO:0008270">
    <property type="term" value="F:zinc ion binding"/>
    <property type="evidence" value="ECO:0007669"/>
    <property type="project" value="UniProtKB-KW"/>
</dbReference>
<feature type="region of interest" description="Disordered" evidence="2">
    <location>
        <begin position="345"/>
        <end position="376"/>
    </location>
</feature>
<accession>A0A8H4VML1</accession>
<evidence type="ECO:0000256" key="1">
    <source>
        <dbReference type="PROSITE-ProRule" id="PRU00042"/>
    </source>
</evidence>
<keyword evidence="1" id="KW-0862">Zinc</keyword>
<keyword evidence="1" id="KW-0479">Metal-binding</keyword>
<feature type="region of interest" description="Disordered" evidence="2">
    <location>
        <begin position="49"/>
        <end position="89"/>
    </location>
</feature>
<dbReference type="AlphaFoldDB" id="A0A8H4VML1"/>
<sequence>MSFSNSINVEEDYGSYEIPVSVIPDHQIDVLCEYPTGEPDGAFLYPPMSPMYRDTRRSNTPDSFSDDSNSSYMPSPGSPGVASDFDPSSSEIVHGLQGMGMEGTYGYLPLLTYQSPQLGSPSPSYYAPSSPCSSFSEDHPTVFTNPFNQCDAHSHIGAFDLEAPVELTNSHFMPPPLFPCSPYAGDFSFVSRQSPGQCESSDYRPNLSVPEYPAESICSPSLSSDNPDKKNIGDLINDVIQDTQFKDAAAIQDLAKQDISAKVGGVSIKKLFNKEPKDRVCSSASIKAAQKRRKKPARFACPFQGCAADFTRNAGLQSHYKSHLGITDLECPFCGNTMATSLDRHKKRCKKNPNREGGAVRNQRKKRRDAVVQGKV</sequence>
<gene>
    <name evidence="4" type="ORF">D9613_007660</name>
</gene>